<feature type="region of interest" description="Disordered" evidence="1">
    <location>
        <begin position="95"/>
        <end position="117"/>
    </location>
</feature>
<comment type="caution">
    <text evidence="3">The sequence shown here is derived from an EMBL/GenBank/DDBJ whole genome shotgun (WGS) entry which is preliminary data.</text>
</comment>
<evidence type="ECO:0000256" key="1">
    <source>
        <dbReference type="SAM" id="MobiDB-lite"/>
    </source>
</evidence>
<feature type="signal peptide" evidence="2">
    <location>
        <begin position="1"/>
        <end position="26"/>
    </location>
</feature>
<reference evidence="3" key="1">
    <citation type="submission" date="2021-02" db="EMBL/GenBank/DDBJ databases">
        <title>First Annotated Genome of the Yellow-green Alga Tribonema minus.</title>
        <authorList>
            <person name="Mahan K.M."/>
        </authorList>
    </citation>
    <scope>NUCLEOTIDE SEQUENCE</scope>
    <source>
        <strain evidence="3">UTEX B ZZ1240</strain>
    </source>
</reference>
<dbReference type="AlphaFoldDB" id="A0A835YQD3"/>
<dbReference type="EMBL" id="JAFCMP010000513">
    <property type="protein sequence ID" value="KAG5178708.1"/>
    <property type="molecule type" value="Genomic_DNA"/>
</dbReference>
<feature type="chain" id="PRO_5032691060" evidence="2">
    <location>
        <begin position="27"/>
        <end position="314"/>
    </location>
</feature>
<sequence>MFPGRTPAGTMLGAWVAAMLIGGLHSFTFTSPLQHCARRACTHSRSSASASAAGGKPAQQRQRWSEQVLMAQAQEQEANAVMEDASSAALELSVADAEGEQAEEITSASEPQAATETAEVAEAAAAITDATGVAAAADADAALAEAGGDLKELADMAAMAPLAEPEPERKVRRVKKFFARDFANSTWAVAILWGARRKPQMTKVFLRDDGKVVWLDKGKGSWRLDTKSRSLGFYRDFFLGWKGKRIFSTRLLDNCNEHYLEGEVKGWGPWFPLKWMGQWQAIRLGVDLEKHGPAPWLQREAPEGMEAVEGGFET</sequence>
<accession>A0A835YQD3</accession>
<evidence type="ECO:0000313" key="3">
    <source>
        <dbReference type="EMBL" id="KAG5178708.1"/>
    </source>
</evidence>
<organism evidence="3 4">
    <name type="scientific">Tribonema minus</name>
    <dbReference type="NCBI Taxonomy" id="303371"/>
    <lineage>
        <taxon>Eukaryota</taxon>
        <taxon>Sar</taxon>
        <taxon>Stramenopiles</taxon>
        <taxon>Ochrophyta</taxon>
        <taxon>PX clade</taxon>
        <taxon>Xanthophyceae</taxon>
        <taxon>Tribonematales</taxon>
        <taxon>Tribonemataceae</taxon>
        <taxon>Tribonema</taxon>
    </lineage>
</organism>
<dbReference type="Proteomes" id="UP000664859">
    <property type="component" value="Unassembled WGS sequence"/>
</dbReference>
<proteinExistence type="predicted"/>
<dbReference type="OrthoDB" id="187032at2759"/>
<evidence type="ECO:0000256" key="2">
    <source>
        <dbReference type="SAM" id="SignalP"/>
    </source>
</evidence>
<name>A0A835YQD3_9STRA</name>
<protein>
    <submittedName>
        <fullName evidence="3">Uncharacterized protein</fullName>
    </submittedName>
</protein>
<gene>
    <name evidence="3" type="ORF">JKP88DRAFT_225212</name>
</gene>
<keyword evidence="2" id="KW-0732">Signal</keyword>
<evidence type="ECO:0000313" key="4">
    <source>
        <dbReference type="Proteomes" id="UP000664859"/>
    </source>
</evidence>
<keyword evidence="4" id="KW-1185">Reference proteome</keyword>